<reference evidence="1" key="1">
    <citation type="journal article" date="2015" name="Nature">
        <title>Complex archaea that bridge the gap between prokaryotes and eukaryotes.</title>
        <authorList>
            <person name="Spang A."/>
            <person name="Saw J.H."/>
            <person name="Jorgensen S.L."/>
            <person name="Zaremba-Niedzwiedzka K."/>
            <person name="Martijn J."/>
            <person name="Lind A.E."/>
            <person name="van Eijk R."/>
            <person name="Schleper C."/>
            <person name="Guy L."/>
            <person name="Ettema T.J."/>
        </authorList>
    </citation>
    <scope>NUCLEOTIDE SEQUENCE</scope>
</reference>
<sequence>MYINNYIDDIKEIKKKFKTSLKYLKYIESLKDKEDTNKIPENLSCFLNKLKYTKDYNLKYYLEQIAYLKNDINFNFLKRLKTENCPNLSIVIMFNEIPERWIWKQEKILPSICNEWEQEFMISIYNRYRKQTNRTPKQNTIIKKLQRKSRLDKIPDKIPEQVELKKKLNINNPTHKESVKIIVELVEGCGKDWDSYTKSEQKFIEVISVKIQKSGTKLNEEEIKKIEKIYNKDRNYWFDRFINRQLREWITKELTGSSNNTLKIVAVKEMRILSILCDIVNIKKYNKELMFNKWIPIRQIF</sequence>
<evidence type="ECO:0000313" key="1">
    <source>
        <dbReference type="EMBL" id="KKM88230.1"/>
    </source>
</evidence>
<protein>
    <submittedName>
        <fullName evidence="1">Uncharacterized protein</fullName>
    </submittedName>
</protein>
<organism evidence="1">
    <name type="scientific">marine sediment metagenome</name>
    <dbReference type="NCBI Taxonomy" id="412755"/>
    <lineage>
        <taxon>unclassified sequences</taxon>
        <taxon>metagenomes</taxon>
        <taxon>ecological metagenomes</taxon>
    </lineage>
</organism>
<dbReference type="AlphaFoldDB" id="A0A0F9NHE2"/>
<comment type="caution">
    <text evidence="1">The sequence shown here is derived from an EMBL/GenBank/DDBJ whole genome shotgun (WGS) entry which is preliminary data.</text>
</comment>
<proteinExistence type="predicted"/>
<gene>
    <name evidence="1" type="ORF">LCGC14_1260850</name>
</gene>
<accession>A0A0F9NHE2</accession>
<name>A0A0F9NHE2_9ZZZZ</name>
<dbReference type="EMBL" id="LAZR01006989">
    <property type="protein sequence ID" value="KKM88230.1"/>
    <property type="molecule type" value="Genomic_DNA"/>
</dbReference>